<reference evidence="7 8" key="1">
    <citation type="submission" date="2020-05" db="EMBL/GenBank/DDBJ databases">
        <authorList>
            <person name="Whitworth D."/>
        </authorList>
    </citation>
    <scope>NUCLEOTIDE SEQUENCE [LARGE SCALE GENOMIC DNA]</scope>
    <source>
        <strain evidence="7 8">CA046A</strain>
    </source>
</reference>
<evidence type="ECO:0000313" key="7">
    <source>
        <dbReference type="EMBL" id="NOK12868.1"/>
    </source>
</evidence>
<dbReference type="Gene3D" id="3.30.565.10">
    <property type="entry name" value="Histidine kinase-like ATPase, C-terminal domain"/>
    <property type="match status" value="1"/>
</dbReference>
<feature type="non-terminal residue" evidence="7">
    <location>
        <position position="1"/>
    </location>
</feature>
<dbReference type="SUPFAM" id="SSF55874">
    <property type="entry name" value="ATPase domain of HSP90 chaperone/DNA topoisomerase II/histidine kinase"/>
    <property type="match status" value="1"/>
</dbReference>
<evidence type="ECO:0000256" key="2">
    <source>
        <dbReference type="ARBA" id="ARBA00012438"/>
    </source>
</evidence>
<keyword evidence="3" id="KW-0808">Transferase</keyword>
<dbReference type="InterPro" id="IPR003594">
    <property type="entry name" value="HATPase_dom"/>
</dbReference>
<dbReference type="InterPro" id="IPR050736">
    <property type="entry name" value="Sensor_HK_Regulatory"/>
</dbReference>
<dbReference type="GO" id="GO:0004673">
    <property type="term" value="F:protein histidine kinase activity"/>
    <property type="evidence" value="ECO:0007669"/>
    <property type="project" value="UniProtKB-EC"/>
</dbReference>
<keyword evidence="4" id="KW-0418">Kinase</keyword>
<dbReference type="InterPro" id="IPR005467">
    <property type="entry name" value="His_kinase_dom"/>
</dbReference>
<keyword evidence="5" id="KW-0902">Two-component regulatory system</keyword>
<dbReference type="PANTHER" id="PTHR43711:SF26">
    <property type="entry name" value="SENSOR HISTIDINE KINASE RCSC"/>
    <property type="match status" value="1"/>
</dbReference>
<dbReference type="InterPro" id="IPR036890">
    <property type="entry name" value="HATPase_C_sf"/>
</dbReference>
<dbReference type="PROSITE" id="PS50109">
    <property type="entry name" value="HIS_KIN"/>
    <property type="match status" value="1"/>
</dbReference>
<gene>
    <name evidence="7" type="ORF">HNS30_27875</name>
</gene>
<comment type="catalytic activity">
    <reaction evidence="1">
        <text>ATP + protein L-histidine = ADP + protein N-phospho-L-histidine.</text>
        <dbReference type="EC" id="2.7.13.3"/>
    </reaction>
</comment>
<dbReference type="EMBL" id="JABFJW010000268">
    <property type="protein sequence ID" value="NOK12868.1"/>
    <property type="molecule type" value="Genomic_DNA"/>
</dbReference>
<evidence type="ECO:0000259" key="6">
    <source>
        <dbReference type="PROSITE" id="PS50109"/>
    </source>
</evidence>
<sequence>PIPPEKLPGIFEPLQRATSEVDSTGRSVGLGLYIVKQLVEAHGGTVDVTSTLKEGTTFTVRLPRSRPASTVPREE</sequence>
<keyword evidence="7" id="KW-0547">Nucleotide-binding</keyword>
<comment type="caution">
    <text evidence="7">The sequence shown here is derived from an EMBL/GenBank/DDBJ whole genome shotgun (WGS) entry which is preliminary data.</text>
</comment>
<dbReference type="InterPro" id="IPR004358">
    <property type="entry name" value="Sig_transdc_His_kin-like_C"/>
</dbReference>
<evidence type="ECO:0000256" key="4">
    <source>
        <dbReference type="ARBA" id="ARBA00022777"/>
    </source>
</evidence>
<dbReference type="CDD" id="cd00075">
    <property type="entry name" value="HATPase"/>
    <property type="match status" value="1"/>
</dbReference>
<organism evidence="7 8">
    <name type="scientific">Corallococcus exercitus</name>
    <dbReference type="NCBI Taxonomy" id="2316736"/>
    <lineage>
        <taxon>Bacteria</taxon>
        <taxon>Pseudomonadati</taxon>
        <taxon>Myxococcota</taxon>
        <taxon>Myxococcia</taxon>
        <taxon>Myxococcales</taxon>
        <taxon>Cystobacterineae</taxon>
        <taxon>Myxococcaceae</taxon>
        <taxon>Corallococcus</taxon>
    </lineage>
</organism>
<dbReference type="PRINTS" id="PR00344">
    <property type="entry name" value="BCTRLSENSOR"/>
</dbReference>
<evidence type="ECO:0000313" key="8">
    <source>
        <dbReference type="Proteomes" id="UP000528460"/>
    </source>
</evidence>
<feature type="domain" description="Histidine kinase" evidence="6">
    <location>
        <begin position="1"/>
        <end position="66"/>
    </location>
</feature>
<proteinExistence type="predicted"/>
<dbReference type="GO" id="GO:0005524">
    <property type="term" value="F:ATP binding"/>
    <property type="evidence" value="ECO:0007669"/>
    <property type="project" value="UniProtKB-KW"/>
</dbReference>
<accession>A0A7Y4JXA6</accession>
<dbReference type="RefSeq" id="WP_171419930.1">
    <property type="nucleotide sequence ID" value="NZ_JABFJW010000268.1"/>
</dbReference>
<dbReference type="Proteomes" id="UP000528460">
    <property type="component" value="Unassembled WGS sequence"/>
</dbReference>
<keyword evidence="7" id="KW-0067">ATP-binding</keyword>
<dbReference type="AlphaFoldDB" id="A0A7Y4JXA6"/>
<dbReference type="Pfam" id="PF02518">
    <property type="entry name" value="HATPase_c"/>
    <property type="match status" value="1"/>
</dbReference>
<dbReference type="EC" id="2.7.13.3" evidence="2"/>
<name>A0A7Y4JXA6_9BACT</name>
<dbReference type="PANTHER" id="PTHR43711">
    <property type="entry name" value="TWO-COMPONENT HISTIDINE KINASE"/>
    <property type="match status" value="1"/>
</dbReference>
<dbReference type="GO" id="GO:0000160">
    <property type="term" value="P:phosphorelay signal transduction system"/>
    <property type="evidence" value="ECO:0007669"/>
    <property type="project" value="UniProtKB-KW"/>
</dbReference>
<evidence type="ECO:0000256" key="3">
    <source>
        <dbReference type="ARBA" id="ARBA00022679"/>
    </source>
</evidence>
<evidence type="ECO:0000256" key="5">
    <source>
        <dbReference type="ARBA" id="ARBA00023012"/>
    </source>
</evidence>
<evidence type="ECO:0000256" key="1">
    <source>
        <dbReference type="ARBA" id="ARBA00000085"/>
    </source>
</evidence>
<protein>
    <recommendedName>
        <fullName evidence="2">histidine kinase</fullName>
        <ecNumber evidence="2">2.7.13.3</ecNumber>
    </recommendedName>
</protein>